<evidence type="ECO:0000313" key="1">
    <source>
        <dbReference type="EMBL" id="CAF0933908.1"/>
    </source>
</evidence>
<reference evidence="1" key="1">
    <citation type="submission" date="2021-02" db="EMBL/GenBank/DDBJ databases">
        <authorList>
            <person name="Nowell W R."/>
        </authorList>
    </citation>
    <scope>NUCLEOTIDE SEQUENCE</scope>
    <source>
        <strain evidence="1">Ploen Becks lab</strain>
    </source>
</reference>
<dbReference type="Proteomes" id="UP000663879">
    <property type="component" value="Unassembled WGS sequence"/>
</dbReference>
<proteinExistence type="predicted"/>
<gene>
    <name evidence="1" type="ORF">OXX778_LOCUS13059</name>
</gene>
<dbReference type="EMBL" id="CAJNOC010002450">
    <property type="protein sequence ID" value="CAF0933908.1"/>
    <property type="molecule type" value="Genomic_DNA"/>
</dbReference>
<dbReference type="PANTHER" id="PTHR47163:SF2">
    <property type="entry name" value="SI:DKEY-17M8.2"/>
    <property type="match status" value="1"/>
</dbReference>
<dbReference type="AlphaFoldDB" id="A0A814C0Q2"/>
<dbReference type="OrthoDB" id="10062329at2759"/>
<keyword evidence="2" id="KW-1185">Reference proteome</keyword>
<protein>
    <submittedName>
        <fullName evidence="1">Uncharacterized protein</fullName>
    </submittedName>
</protein>
<evidence type="ECO:0000313" key="2">
    <source>
        <dbReference type="Proteomes" id="UP000663879"/>
    </source>
</evidence>
<organism evidence="1 2">
    <name type="scientific">Brachionus calyciflorus</name>
    <dbReference type="NCBI Taxonomy" id="104777"/>
    <lineage>
        <taxon>Eukaryota</taxon>
        <taxon>Metazoa</taxon>
        <taxon>Spiralia</taxon>
        <taxon>Gnathifera</taxon>
        <taxon>Rotifera</taxon>
        <taxon>Eurotatoria</taxon>
        <taxon>Monogononta</taxon>
        <taxon>Pseudotrocha</taxon>
        <taxon>Ploima</taxon>
        <taxon>Brachionidae</taxon>
        <taxon>Brachionus</taxon>
    </lineage>
</organism>
<accession>A0A814C0Q2</accession>
<sequence length="90" mass="10239">MRQLCTLSLDKSNIKLRGVVHIVEIDESLYAKLKQWKGKDLCRVQVWVFGLVQRPTETKQSKVFMPIVPNRDALTLLSIVSEKCLPGSIT</sequence>
<dbReference type="PANTHER" id="PTHR47163">
    <property type="entry name" value="DDE_TNP_IS1595 DOMAIN-CONTAINING PROTEIN"/>
    <property type="match status" value="1"/>
</dbReference>
<name>A0A814C0Q2_9BILA</name>
<comment type="caution">
    <text evidence="1">The sequence shown here is derived from an EMBL/GenBank/DDBJ whole genome shotgun (WGS) entry which is preliminary data.</text>
</comment>
<dbReference type="InterPro" id="IPR053164">
    <property type="entry name" value="IS1016-like_transposase"/>
</dbReference>